<comment type="caution">
    <text evidence="2">The sequence shown here is derived from an EMBL/GenBank/DDBJ whole genome shotgun (WGS) entry which is preliminary data.</text>
</comment>
<sequence length="131" mass="14709">MMLITIVVAASLLMLAGVYSLFNSLFLSRTGHCPKNWNRLCLGSLLAGLVLGLASWLGTFWMLLPFPNIAGEGWFAGFPYMAVYIDATGYHYQFSFTRASVIANAVFWFLLPMAGLHVYGRHWRRQQQKAA</sequence>
<feature type="transmembrane region" description="Helical" evidence="1">
    <location>
        <begin position="99"/>
        <end position="119"/>
    </location>
</feature>
<keyword evidence="1" id="KW-0472">Membrane</keyword>
<name>A0ABR6Z5S5_9BURK</name>
<protein>
    <submittedName>
        <fullName evidence="2">Uncharacterized protein</fullName>
    </submittedName>
</protein>
<keyword evidence="1" id="KW-0812">Transmembrane</keyword>
<evidence type="ECO:0000313" key="2">
    <source>
        <dbReference type="EMBL" id="MBC3907085.1"/>
    </source>
</evidence>
<dbReference type="Proteomes" id="UP000646911">
    <property type="component" value="Unassembled WGS sequence"/>
</dbReference>
<feature type="transmembrane region" description="Helical" evidence="1">
    <location>
        <begin position="44"/>
        <end position="66"/>
    </location>
</feature>
<gene>
    <name evidence="2" type="ORF">H8L47_05875</name>
</gene>
<keyword evidence="1" id="KW-1133">Transmembrane helix</keyword>
<dbReference type="EMBL" id="JACOFX010000002">
    <property type="protein sequence ID" value="MBC3907085.1"/>
    <property type="molecule type" value="Genomic_DNA"/>
</dbReference>
<organism evidence="2 3">
    <name type="scientific">Undibacterium umbellatum</name>
    <dbReference type="NCBI Taxonomy" id="2762300"/>
    <lineage>
        <taxon>Bacteria</taxon>
        <taxon>Pseudomonadati</taxon>
        <taxon>Pseudomonadota</taxon>
        <taxon>Betaproteobacteria</taxon>
        <taxon>Burkholderiales</taxon>
        <taxon>Oxalobacteraceae</taxon>
        <taxon>Undibacterium</taxon>
    </lineage>
</organism>
<keyword evidence="3" id="KW-1185">Reference proteome</keyword>
<evidence type="ECO:0000256" key="1">
    <source>
        <dbReference type="SAM" id="Phobius"/>
    </source>
</evidence>
<reference evidence="2 3" key="1">
    <citation type="submission" date="2020-08" db="EMBL/GenBank/DDBJ databases">
        <title>Novel species isolated from subtropical streams in China.</title>
        <authorList>
            <person name="Lu H."/>
        </authorList>
    </citation>
    <scope>NUCLEOTIDE SEQUENCE [LARGE SCALE GENOMIC DNA]</scope>
    <source>
        <strain evidence="2 3">NL8W</strain>
    </source>
</reference>
<dbReference type="RefSeq" id="WP_186952286.1">
    <property type="nucleotide sequence ID" value="NZ_JACOFX010000002.1"/>
</dbReference>
<accession>A0ABR6Z5S5</accession>
<proteinExistence type="predicted"/>
<evidence type="ECO:0000313" key="3">
    <source>
        <dbReference type="Proteomes" id="UP000646911"/>
    </source>
</evidence>